<protein>
    <submittedName>
        <fullName evidence="1">Uncharacterized protein</fullName>
    </submittedName>
</protein>
<keyword evidence="2" id="KW-1185">Reference proteome</keyword>
<evidence type="ECO:0000313" key="2">
    <source>
        <dbReference type="Proteomes" id="UP001140234"/>
    </source>
</evidence>
<reference evidence="1" key="1">
    <citation type="submission" date="2022-07" db="EMBL/GenBank/DDBJ databases">
        <title>Phylogenomic reconstructions and comparative analyses of Kickxellomycotina fungi.</title>
        <authorList>
            <person name="Reynolds N.K."/>
            <person name="Stajich J.E."/>
            <person name="Barry K."/>
            <person name="Grigoriev I.V."/>
            <person name="Crous P."/>
            <person name="Smith M.E."/>
        </authorList>
    </citation>
    <scope>NUCLEOTIDE SEQUENCE</scope>
    <source>
        <strain evidence="1">CBS 109366</strain>
    </source>
</reference>
<evidence type="ECO:0000313" key="1">
    <source>
        <dbReference type="EMBL" id="KAJ2771609.1"/>
    </source>
</evidence>
<sequence length="102" mass="10527">MIGLFSSCFGEAEGCGQYGHGGRRHGRRGVTKAMISQPSNFVHTGHLGIGTVQGSSLTSAKDPEKLKALMSQVSATLDDESLFGGSAGSKRLAPPVSMGVAY</sequence>
<gene>
    <name evidence="1" type="ORF">IWQ57_002136</name>
</gene>
<organism evidence="1 2">
    <name type="scientific">Coemansia nantahalensis</name>
    <dbReference type="NCBI Taxonomy" id="2789366"/>
    <lineage>
        <taxon>Eukaryota</taxon>
        <taxon>Fungi</taxon>
        <taxon>Fungi incertae sedis</taxon>
        <taxon>Zoopagomycota</taxon>
        <taxon>Kickxellomycotina</taxon>
        <taxon>Kickxellomycetes</taxon>
        <taxon>Kickxellales</taxon>
        <taxon>Kickxellaceae</taxon>
        <taxon>Coemansia</taxon>
    </lineage>
</organism>
<accession>A0ACC1K1Q1</accession>
<dbReference type="Proteomes" id="UP001140234">
    <property type="component" value="Unassembled WGS sequence"/>
</dbReference>
<comment type="caution">
    <text evidence="1">The sequence shown here is derived from an EMBL/GenBank/DDBJ whole genome shotgun (WGS) entry which is preliminary data.</text>
</comment>
<proteinExistence type="predicted"/>
<dbReference type="EMBL" id="JANBUJ010000509">
    <property type="protein sequence ID" value="KAJ2771609.1"/>
    <property type="molecule type" value="Genomic_DNA"/>
</dbReference>
<name>A0ACC1K1Q1_9FUNG</name>